<accession>A0ACC6KY58</accession>
<name>A0ACC6KY58_9SPHI</name>
<reference evidence="1" key="1">
    <citation type="submission" date="2023-07" db="EMBL/GenBank/DDBJ databases">
        <title>Sorghum-associated microbial communities from plants grown in Nebraska, USA.</title>
        <authorList>
            <person name="Schachtman D."/>
        </authorList>
    </citation>
    <scope>NUCLEOTIDE SEQUENCE</scope>
    <source>
        <strain evidence="1">2697</strain>
    </source>
</reference>
<comment type="caution">
    <text evidence="1">The sequence shown here is derived from an EMBL/GenBank/DDBJ whole genome shotgun (WGS) entry which is preliminary data.</text>
</comment>
<gene>
    <name evidence="1" type="ORF">J2X78_002695</name>
</gene>
<dbReference type="EMBL" id="JAVDTF010000002">
    <property type="protein sequence ID" value="MDR6784130.1"/>
    <property type="molecule type" value="Genomic_DNA"/>
</dbReference>
<organism evidence="1 2">
    <name type="scientific">Pedobacter africanus</name>
    <dbReference type="NCBI Taxonomy" id="151894"/>
    <lineage>
        <taxon>Bacteria</taxon>
        <taxon>Pseudomonadati</taxon>
        <taxon>Bacteroidota</taxon>
        <taxon>Sphingobacteriia</taxon>
        <taxon>Sphingobacteriales</taxon>
        <taxon>Sphingobacteriaceae</taxon>
        <taxon>Pedobacter</taxon>
    </lineage>
</organism>
<evidence type="ECO:0000313" key="1">
    <source>
        <dbReference type="EMBL" id="MDR6784130.1"/>
    </source>
</evidence>
<sequence>MSVSFSEYINYACIIKIIFHFKVKSRRLFVFKRITCIHLLTVLTFSNTDSLLFNKEI</sequence>
<protein>
    <submittedName>
        <fullName evidence="1">Uncharacterized protein</fullName>
    </submittedName>
</protein>
<proteinExistence type="predicted"/>
<dbReference type="Proteomes" id="UP001246858">
    <property type="component" value="Unassembled WGS sequence"/>
</dbReference>
<evidence type="ECO:0000313" key="2">
    <source>
        <dbReference type="Proteomes" id="UP001246858"/>
    </source>
</evidence>
<keyword evidence="2" id="KW-1185">Reference proteome</keyword>